<dbReference type="Proteomes" id="UP000256970">
    <property type="component" value="Unassembled WGS sequence"/>
</dbReference>
<name>A0A383VLW1_TETOB</name>
<dbReference type="AlphaFoldDB" id="A0A383VLW1"/>
<proteinExistence type="predicted"/>
<organism evidence="2 3">
    <name type="scientific">Tetradesmus obliquus</name>
    <name type="common">Green alga</name>
    <name type="synonym">Acutodesmus obliquus</name>
    <dbReference type="NCBI Taxonomy" id="3088"/>
    <lineage>
        <taxon>Eukaryota</taxon>
        <taxon>Viridiplantae</taxon>
        <taxon>Chlorophyta</taxon>
        <taxon>core chlorophytes</taxon>
        <taxon>Chlorophyceae</taxon>
        <taxon>CS clade</taxon>
        <taxon>Sphaeropleales</taxon>
        <taxon>Scenedesmaceae</taxon>
        <taxon>Tetradesmus</taxon>
    </lineage>
</organism>
<evidence type="ECO:0000313" key="3">
    <source>
        <dbReference type="Proteomes" id="UP000256970"/>
    </source>
</evidence>
<protein>
    <submittedName>
        <fullName evidence="2">Uncharacterized protein</fullName>
    </submittedName>
</protein>
<sequence>MSPRMSPLSSAAPAPGQSKAAAGQSQSQSNNNVSLTGGVAPVPAPVPATAPAMPFAAAEEEFSDSTAQHNQQQQLACWYSIPSAPGQTQEAALLAAEPGSQFCARWQMRCTLPSTACSQSDVAARAWRWVYGSVDQPGCRAMMKTSGSAGSSSSSKGMRDAMCCSGSGCNKPDSRLDAATRIRRDAAAESAVGPAVQQPAILQPGTGPGAAMQQPVLIAAVGSAGRGPGSAWISRLSSSSSSKEGNVRGR</sequence>
<feature type="compositionally biased region" description="Low complexity" evidence="1">
    <location>
        <begin position="9"/>
        <end position="29"/>
    </location>
</feature>
<feature type="region of interest" description="Disordered" evidence="1">
    <location>
        <begin position="223"/>
        <end position="250"/>
    </location>
</feature>
<accession>A0A383VLW1</accession>
<keyword evidence="3" id="KW-1185">Reference proteome</keyword>
<feature type="region of interest" description="Disordered" evidence="1">
    <location>
        <begin position="1"/>
        <end position="42"/>
    </location>
</feature>
<reference evidence="2 3" key="1">
    <citation type="submission" date="2016-10" db="EMBL/GenBank/DDBJ databases">
        <authorList>
            <person name="Cai Z."/>
        </authorList>
    </citation>
    <scope>NUCLEOTIDE SEQUENCE [LARGE SCALE GENOMIC DNA]</scope>
</reference>
<dbReference type="EMBL" id="FNXT01000630">
    <property type="protein sequence ID" value="SZX65396.1"/>
    <property type="molecule type" value="Genomic_DNA"/>
</dbReference>
<evidence type="ECO:0000256" key="1">
    <source>
        <dbReference type="SAM" id="MobiDB-lite"/>
    </source>
</evidence>
<evidence type="ECO:0000313" key="2">
    <source>
        <dbReference type="EMBL" id="SZX65396.1"/>
    </source>
</evidence>
<gene>
    <name evidence="2" type="ORF">BQ4739_LOCUS5831</name>
</gene>